<keyword evidence="5 6" id="KW-0472">Membrane</keyword>
<sequence>MDLLFKYLSRDFFAKRTMVAILSLIIIFTSFMYFFVHFAIDANLLRLGGEQLSGNEANYFTALKSNQLLIRNITVAMVAIFSLILFLFIRGTLQRNRVQLAQLMSLGFSFSSVLASYALLICGLSLISSLIGLVLGFWGSDILLSANSQTYLVQGLSKGLSLQSVMTGILFLSLFLGALTYLAGLTVRKTDLALMMKQTDGKSIRPGLMEKLIQKLPMKHKFKFKLTLNHFSTLGLLLIAIVTFSIMFVLSLSLTFSSSKILESQREGRHYSYEVSYDNYRKEEAESASDSDSVTYLRYDVDLKIKGEAIAYQALSLTSQNDLFQLIGSKGEILDPTQGVFVNPELRENYGLKVGDTLELRVKGKRHLIKIAGFAENADLKTIYIPKDQASAMVDETHDIFNGRLTNKPQEKGEGKVRSLEEKLSAVQRSQTANKASAIINQSIGVITGCLLIYLAVFIGLNGNMKTLLMFDLLGYEEREVYRILLNPYIVISNLLFLLTLPVAIYAARNVQIMTSLQTGDYMPFQLNWITFVYMFVILNALCFIIRFLFIQKVKKSGMIIGRQNSYQNGEKQHEDF</sequence>
<evidence type="ECO:0000313" key="8">
    <source>
        <dbReference type="EMBL" id="EGJ37662.1"/>
    </source>
</evidence>
<organism evidence="8 9">
    <name type="scientific">Streptococcus sanguinis SK1056</name>
    <dbReference type="NCBI Taxonomy" id="888820"/>
    <lineage>
        <taxon>Bacteria</taxon>
        <taxon>Bacillati</taxon>
        <taxon>Bacillota</taxon>
        <taxon>Bacilli</taxon>
        <taxon>Lactobacillales</taxon>
        <taxon>Streptococcaceae</taxon>
        <taxon>Streptococcus</taxon>
    </lineage>
</organism>
<accession>F3UD36</accession>
<keyword evidence="2" id="KW-1003">Cell membrane</keyword>
<feature type="transmembrane region" description="Helical" evidence="6">
    <location>
        <begin position="68"/>
        <end position="89"/>
    </location>
</feature>
<feature type="domain" description="ABC3 transporter permease C-terminal" evidence="7">
    <location>
        <begin position="446"/>
        <end position="556"/>
    </location>
</feature>
<reference evidence="8 9" key="1">
    <citation type="submission" date="2011-03" db="EMBL/GenBank/DDBJ databases">
        <authorList>
            <person name="Muzny D."/>
            <person name="Qin X."/>
            <person name="Deng J."/>
            <person name="Jiang H."/>
            <person name="Liu Y."/>
            <person name="Qu J."/>
            <person name="Song X.-Z."/>
            <person name="Zhang L."/>
            <person name="Thornton R."/>
            <person name="Coyle M."/>
            <person name="Francisco L."/>
            <person name="Jackson L."/>
            <person name="Javaid M."/>
            <person name="Korchina V."/>
            <person name="Kovar C."/>
            <person name="Mata R."/>
            <person name="Mathew T."/>
            <person name="Ngo R."/>
            <person name="Nguyen L."/>
            <person name="Nguyen N."/>
            <person name="Okwuonu G."/>
            <person name="Ongeri F."/>
            <person name="Pham C."/>
            <person name="Simmons D."/>
            <person name="Wilczek-Boney K."/>
            <person name="Hale W."/>
            <person name="Jakkamsetti A."/>
            <person name="Pham P."/>
            <person name="Ruth R."/>
            <person name="San Lucas F."/>
            <person name="Warren J."/>
            <person name="Zhang J."/>
            <person name="Zhao Z."/>
            <person name="Zhou C."/>
            <person name="Zhu D."/>
            <person name="Lee S."/>
            <person name="Bess C."/>
            <person name="Blankenburg K."/>
            <person name="Forbes L."/>
            <person name="Fu Q."/>
            <person name="Gubbala S."/>
            <person name="Hirani K."/>
            <person name="Jayaseelan J.C."/>
            <person name="Lara F."/>
            <person name="Munidasa M."/>
            <person name="Palculict T."/>
            <person name="Patil S."/>
            <person name="Pu L.-L."/>
            <person name="Saada N."/>
            <person name="Tang L."/>
            <person name="Weissenberger G."/>
            <person name="Zhu Y."/>
            <person name="Hemphill L."/>
            <person name="Shang Y."/>
            <person name="Youmans B."/>
            <person name="Ayvaz T."/>
            <person name="Ross M."/>
            <person name="Santibanez J."/>
            <person name="Aqrawi P."/>
            <person name="Gross S."/>
            <person name="Joshi V."/>
            <person name="Fowler G."/>
            <person name="Nazareth L."/>
            <person name="Reid J."/>
            <person name="Worley K."/>
            <person name="Petrosino J."/>
            <person name="Highlander S."/>
            <person name="Gibbs R."/>
        </authorList>
    </citation>
    <scope>NUCLEOTIDE SEQUENCE [LARGE SCALE GENOMIC DNA]</scope>
    <source>
        <strain evidence="8 9">SK1056</strain>
    </source>
</reference>
<evidence type="ECO:0000256" key="2">
    <source>
        <dbReference type="ARBA" id="ARBA00022475"/>
    </source>
</evidence>
<evidence type="ECO:0000256" key="5">
    <source>
        <dbReference type="ARBA" id="ARBA00023136"/>
    </source>
</evidence>
<evidence type="ECO:0000256" key="3">
    <source>
        <dbReference type="ARBA" id="ARBA00022692"/>
    </source>
</evidence>
<keyword evidence="4 6" id="KW-1133">Transmembrane helix</keyword>
<dbReference type="PANTHER" id="PTHR30287">
    <property type="entry name" value="MEMBRANE COMPONENT OF PREDICTED ABC SUPERFAMILY METABOLITE UPTAKE TRANSPORTER"/>
    <property type="match status" value="1"/>
</dbReference>
<feature type="transmembrane region" description="Helical" evidence="6">
    <location>
        <begin position="165"/>
        <end position="187"/>
    </location>
</feature>
<keyword evidence="3 6" id="KW-0812">Transmembrane</keyword>
<gene>
    <name evidence="8" type="ORF">HMPREF9393_1443</name>
</gene>
<evidence type="ECO:0000313" key="9">
    <source>
        <dbReference type="Proteomes" id="UP000004171"/>
    </source>
</evidence>
<name>F3UD36_STRSA</name>
<dbReference type="Proteomes" id="UP000004171">
    <property type="component" value="Unassembled WGS sequence"/>
</dbReference>
<feature type="transmembrane region" description="Helical" evidence="6">
    <location>
        <begin position="484"/>
        <end position="507"/>
    </location>
</feature>
<dbReference type="InterPro" id="IPR038766">
    <property type="entry name" value="Membrane_comp_ABC_pdt"/>
</dbReference>
<feature type="transmembrane region" description="Helical" evidence="6">
    <location>
        <begin position="110"/>
        <end position="138"/>
    </location>
</feature>
<feature type="transmembrane region" description="Helical" evidence="6">
    <location>
        <begin position="527"/>
        <end position="550"/>
    </location>
</feature>
<feature type="transmembrane region" description="Helical" evidence="6">
    <location>
        <begin position="21"/>
        <end position="40"/>
    </location>
</feature>
<feature type="transmembrane region" description="Helical" evidence="6">
    <location>
        <begin position="231"/>
        <end position="256"/>
    </location>
</feature>
<dbReference type="GO" id="GO:0005886">
    <property type="term" value="C:plasma membrane"/>
    <property type="evidence" value="ECO:0007669"/>
    <property type="project" value="UniProtKB-SubCell"/>
</dbReference>
<protein>
    <submittedName>
        <fullName evidence="8">Protein of hypothetical function DUF214</fullName>
    </submittedName>
</protein>
<dbReference type="EMBL" id="AFFL01000004">
    <property type="protein sequence ID" value="EGJ37662.1"/>
    <property type="molecule type" value="Genomic_DNA"/>
</dbReference>
<evidence type="ECO:0000256" key="1">
    <source>
        <dbReference type="ARBA" id="ARBA00004651"/>
    </source>
</evidence>
<dbReference type="PANTHER" id="PTHR30287:SF2">
    <property type="entry name" value="BLL1001 PROTEIN"/>
    <property type="match status" value="1"/>
</dbReference>
<dbReference type="HOGENOM" id="CLU_479743_0_0_9"/>
<comment type="caution">
    <text evidence="8">The sequence shown here is derived from an EMBL/GenBank/DDBJ whole genome shotgun (WGS) entry which is preliminary data.</text>
</comment>
<comment type="subcellular location">
    <subcellularLocation>
        <location evidence="1">Cell membrane</location>
        <topology evidence="1">Multi-pass membrane protein</topology>
    </subcellularLocation>
</comment>
<dbReference type="Pfam" id="PF02687">
    <property type="entry name" value="FtsX"/>
    <property type="match status" value="1"/>
</dbReference>
<proteinExistence type="predicted"/>
<evidence type="ECO:0000259" key="7">
    <source>
        <dbReference type="Pfam" id="PF02687"/>
    </source>
</evidence>
<evidence type="ECO:0000256" key="6">
    <source>
        <dbReference type="SAM" id="Phobius"/>
    </source>
</evidence>
<dbReference type="AlphaFoldDB" id="F3UD36"/>
<dbReference type="PATRIC" id="fig|888820.3.peg.1417"/>
<feature type="transmembrane region" description="Helical" evidence="6">
    <location>
        <begin position="444"/>
        <end position="463"/>
    </location>
</feature>
<evidence type="ECO:0000256" key="4">
    <source>
        <dbReference type="ARBA" id="ARBA00022989"/>
    </source>
</evidence>
<dbReference type="InterPro" id="IPR003838">
    <property type="entry name" value="ABC3_permease_C"/>
</dbReference>